<proteinExistence type="predicted"/>
<keyword evidence="1" id="KW-0472">Membrane</keyword>
<dbReference type="Proteomes" id="UP000244184">
    <property type="component" value="Unassembled WGS sequence"/>
</dbReference>
<keyword evidence="1" id="KW-0812">Transmembrane</keyword>
<dbReference type="RefSeq" id="WP_108533728.1">
    <property type="nucleotide sequence ID" value="NZ_PYHP01000069.1"/>
</dbReference>
<accession>A0A2T6FXP9</accession>
<gene>
    <name evidence="2" type="ORF">C8Z91_25250</name>
</gene>
<sequence length="94" mass="10239">MNTNVNPGANVNYANQPQSAPILTVKDWLVTMLILIIPVVNLIMLFVWAFGGGANPSKANYAKAALIWMVIAFVLYLIMTFLIVGLIGSSVKMK</sequence>
<feature type="transmembrane region" description="Helical" evidence="1">
    <location>
        <begin position="28"/>
        <end position="50"/>
    </location>
</feature>
<feature type="transmembrane region" description="Helical" evidence="1">
    <location>
        <begin position="65"/>
        <end position="88"/>
    </location>
</feature>
<organism evidence="2 3">
    <name type="scientific">Paenibacillus elgii</name>
    <dbReference type="NCBI Taxonomy" id="189691"/>
    <lineage>
        <taxon>Bacteria</taxon>
        <taxon>Bacillati</taxon>
        <taxon>Bacillota</taxon>
        <taxon>Bacilli</taxon>
        <taxon>Bacillales</taxon>
        <taxon>Paenibacillaceae</taxon>
        <taxon>Paenibacillus</taxon>
    </lineage>
</organism>
<evidence type="ECO:0000313" key="3">
    <source>
        <dbReference type="Proteomes" id="UP000244184"/>
    </source>
</evidence>
<reference evidence="2 3" key="1">
    <citation type="submission" date="2018-03" db="EMBL/GenBank/DDBJ databases">
        <title>Genome sequence of Paenibacillus elgii strain AC13 an antimicrobial compound producing bacteria.</title>
        <authorList>
            <person name="Kurokawa A.S."/>
            <person name="Araujo J.F."/>
            <person name="Costa R.A."/>
            <person name="Ortega D.B."/>
            <person name="Pires A.S."/>
            <person name="Pappas G.J.Jr."/>
            <person name="Franco O.L."/>
            <person name="Barreto C."/>
            <person name="Magalhaes B.S."/>
            <person name="Kruger R.H."/>
        </authorList>
    </citation>
    <scope>NUCLEOTIDE SEQUENCE [LARGE SCALE GENOMIC DNA]</scope>
    <source>
        <strain evidence="2 3">AC13</strain>
    </source>
</reference>
<keyword evidence="1" id="KW-1133">Transmembrane helix</keyword>
<protein>
    <submittedName>
        <fullName evidence="2">Uncharacterized protein</fullName>
    </submittedName>
</protein>
<comment type="caution">
    <text evidence="2">The sequence shown here is derived from an EMBL/GenBank/DDBJ whole genome shotgun (WGS) entry which is preliminary data.</text>
</comment>
<dbReference type="AlphaFoldDB" id="A0A2T6FXP9"/>
<evidence type="ECO:0000313" key="2">
    <source>
        <dbReference type="EMBL" id="PUA36684.1"/>
    </source>
</evidence>
<name>A0A2T6FXP9_9BACL</name>
<evidence type="ECO:0000256" key="1">
    <source>
        <dbReference type="SAM" id="Phobius"/>
    </source>
</evidence>
<dbReference type="EMBL" id="PYHP01000069">
    <property type="protein sequence ID" value="PUA36684.1"/>
    <property type="molecule type" value="Genomic_DNA"/>
</dbReference>